<dbReference type="Proteomes" id="UP001145145">
    <property type="component" value="Unassembled WGS sequence"/>
</dbReference>
<proteinExistence type="predicted"/>
<evidence type="ECO:0008006" key="3">
    <source>
        <dbReference type="Google" id="ProtNLM"/>
    </source>
</evidence>
<dbReference type="InterPro" id="IPR011664">
    <property type="entry name" value="Abi_system_AbiD/AbiF-like"/>
</dbReference>
<name>A0A9W6CC00_9FIRM</name>
<dbReference type="EMBL" id="BSBO01000087">
    <property type="protein sequence ID" value="GLG06395.1"/>
    <property type="molecule type" value="Genomic_DNA"/>
</dbReference>
<protein>
    <recommendedName>
        <fullName evidence="3">Abortive infection bacteriophage resistance protein</fullName>
    </recommendedName>
</protein>
<sequence>MNEIRYTTPSEQIQKLRSQNMIVIDEEYAEEQLFQCGYSNLIKSYRDPYIFISNGKKMYRSGVTFEQLQSLYTLDKNLRNAVMGAMLDLEEHIKEAAADVIASSFGVHQDEYLQFRNYRDKSKKKYCFSLAGIIETMKKALKTDKNPIAHYSSSHGIVPPWILFKSIYFSTIVNFIHQFKPAEQTKMVKHLYDPNSKIPKSVLPELMMDTLFVCLEYRNLAAHGGRIYNYECEKKLRFYQNPDSSLHGFNLLLLLLSFFKYKAPLEILEKALNNELNRHCSAFPEDVTYLGQILNVDITVRNTVWITNNSQKYHRYKHCSGILNAKGIDIKEADSQGYTPCKKCYK</sequence>
<keyword evidence="2" id="KW-1185">Reference proteome</keyword>
<gene>
    <name evidence="1" type="ORF">Selli1_35690</name>
</gene>
<organism evidence="1 2">
    <name type="scientific">Sellimonas catena</name>
    <dbReference type="NCBI Taxonomy" id="2994035"/>
    <lineage>
        <taxon>Bacteria</taxon>
        <taxon>Bacillati</taxon>
        <taxon>Bacillota</taxon>
        <taxon>Clostridia</taxon>
        <taxon>Lachnospirales</taxon>
        <taxon>Lachnospiraceae</taxon>
        <taxon>Sellimonas</taxon>
    </lineage>
</organism>
<comment type="caution">
    <text evidence="1">The sequence shown here is derived from an EMBL/GenBank/DDBJ whole genome shotgun (WGS) entry which is preliminary data.</text>
</comment>
<evidence type="ECO:0000313" key="1">
    <source>
        <dbReference type="EMBL" id="GLG06395.1"/>
    </source>
</evidence>
<reference evidence="1 2" key="1">
    <citation type="journal article" date="2023" name="Int. J. Syst. Evol. Microbiol.">
        <title>Sellimonas catena sp. nov., isolated from human faeces.</title>
        <authorList>
            <person name="Hisatomi A."/>
            <person name="Ohkuma M."/>
            <person name="Sakamoto M."/>
        </authorList>
    </citation>
    <scope>NUCLEOTIDE SEQUENCE [LARGE SCALE GENOMIC DNA]</scope>
    <source>
        <strain evidence="1 2">12EGH17</strain>
    </source>
</reference>
<dbReference type="AlphaFoldDB" id="A0A9W6CC00"/>
<accession>A0A9W6CC00</accession>
<dbReference type="RefSeq" id="WP_281874490.1">
    <property type="nucleotide sequence ID" value="NZ_BSBO01000087.1"/>
</dbReference>
<evidence type="ECO:0000313" key="2">
    <source>
        <dbReference type="Proteomes" id="UP001145145"/>
    </source>
</evidence>
<dbReference type="Pfam" id="PF07751">
    <property type="entry name" value="Abi_2"/>
    <property type="match status" value="1"/>
</dbReference>